<accession>A0A2T2P820</accession>
<organism evidence="2 3">
    <name type="scientific">Corynespora cassiicola Philippines</name>
    <dbReference type="NCBI Taxonomy" id="1448308"/>
    <lineage>
        <taxon>Eukaryota</taxon>
        <taxon>Fungi</taxon>
        <taxon>Dikarya</taxon>
        <taxon>Ascomycota</taxon>
        <taxon>Pezizomycotina</taxon>
        <taxon>Dothideomycetes</taxon>
        <taxon>Pleosporomycetidae</taxon>
        <taxon>Pleosporales</taxon>
        <taxon>Corynesporascaceae</taxon>
        <taxon>Corynespora</taxon>
    </lineage>
</organism>
<feature type="region of interest" description="Disordered" evidence="1">
    <location>
        <begin position="267"/>
        <end position="290"/>
    </location>
</feature>
<dbReference type="Proteomes" id="UP000240883">
    <property type="component" value="Unassembled WGS sequence"/>
</dbReference>
<dbReference type="OrthoDB" id="3793928at2759"/>
<evidence type="ECO:0000313" key="3">
    <source>
        <dbReference type="Proteomes" id="UP000240883"/>
    </source>
</evidence>
<gene>
    <name evidence="2" type="ORF">BS50DRAFT_629507</name>
</gene>
<evidence type="ECO:0000313" key="2">
    <source>
        <dbReference type="EMBL" id="PSN73488.1"/>
    </source>
</evidence>
<protein>
    <submittedName>
        <fullName evidence="2">Uncharacterized protein</fullName>
    </submittedName>
</protein>
<proteinExistence type="predicted"/>
<sequence length="290" mass="33857">MASSSEAGPLSLIDGHKQQYRNILQRLSDSLKSQEYKNFIDKNKDKNLEYTDLIVRTNKWWVCPLCRRAKTDQDGDRYLRSLGYEIIADSPDYLKFVYMGSDKNLFFQNPPHATRCLNQSSFLSIDQQCVFDRVEAAGRREVEETKVLEEIKEDSRFLFWCTECSVTEEHVKHNQERLDYIQSQTDTMNGYQKRPLPWYKNKMGFVRCVKYDGTPESLKCKTMYWGQGEREKGKACEGHYGRKKYTWALKFEDSEIATKGDYISWLDGQGNQPAQRTEVPSSTSESELSE</sequence>
<keyword evidence="3" id="KW-1185">Reference proteome</keyword>
<reference evidence="2 3" key="1">
    <citation type="journal article" date="2018" name="Front. Microbiol.">
        <title>Genome-Wide Analysis of Corynespora cassiicola Leaf Fall Disease Putative Effectors.</title>
        <authorList>
            <person name="Lopez D."/>
            <person name="Ribeiro S."/>
            <person name="Label P."/>
            <person name="Fumanal B."/>
            <person name="Venisse J.S."/>
            <person name="Kohler A."/>
            <person name="de Oliveira R.R."/>
            <person name="Labutti K."/>
            <person name="Lipzen A."/>
            <person name="Lail K."/>
            <person name="Bauer D."/>
            <person name="Ohm R.A."/>
            <person name="Barry K.W."/>
            <person name="Spatafora J."/>
            <person name="Grigoriev I.V."/>
            <person name="Martin F.M."/>
            <person name="Pujade-Renaud V."/>
        </authorList>
    </citation>
    <scope>NUCLEOTIDE SEQUENCE [LARGE SCALE GENOMIC DNA]</scope>
    <source>
        <strain evidence="2 3">Philippines</strain>
    </source>
</reference>
<dbReference type="EMBL" id="KZ678129">
    <property type="protein sequence ID" value="PSN73488.1"/>
    <property type="molecule type" value="Genomic_DNA"/>
</dbReference>
<dbReference type="AlphaFoldDB" id="A0A2T2P820"/>
<evidence type="ECO:0000256" key="1">
    <source>
        <dbReference type="SAM" id="MobiDB-lite"/>
    </source>
</evidence>
<feature type="compositionally biased region" description="Polar residues" evidence="1">
    <location>
        <begin position="269"/>
        <end position="290"/>
    </location>
</feature>
<name>A0A2T2P820_CORCC</name>